<dbReference type="EMBL" id="FNLO01000002">
    <property type="protein sequence ID" value="SDV47136.1"/>
    <property type="molecule type" value="Genomic_DNA"/>
</dbReference>
<dbReference type="NCBIfam" id="TIGR03357">
    <property type="entry name" value="VI_zyme"/>
    <property type="match status" value="1"/>
</dbReference>
<dbReference type="STRING" id="1770053.SAMN05216551_102303"/>
<dbReference type="SUPFAM" id="SSF160719">
    <property type="entry name" value="gpW/gp25-like"/>
    <property type="match status" value="1"/>
</dbReference>
<protein>
    <submittedName>
        <fullName evidence="2">Type VI secretion system protein</fullName>
    </submittedName>
</protein>
<dbReference type="Pfam" id="PF04965">
    <property type="entry name" value="GPW_gp25"/>
    <property type="match status" value="1"/>
</dbReference>
<evidence type="ECO:0000313" key="2">
    <source>
        <dbReference type="EMBL" id="SDV47136.1"/>
    </source>
</evidence>
<dbReference type="PANTHER" id="PTHR38595:SF2">
    <property type="entry name" value="TYPE VI SECRETION SYSTEM BASEPLATE SUBUNIT TSSE"/>
    <property type="match status" value="1"/>
</dbReference>
<accession>A0A1H2PL26</accession>
<keyword evidence="3" id="KW-1185">Reference proteome</keyword>
<dbReference type="RefSeq" id="WP_091905343.1">
    <property type="nucleotide sequence ID" value="NZ_FNLO01000002.1"/>
</dbReference>
<proteinExistence type="predicted"/>
<feature type="domain" description="IraD/Gp25-like" evidence="1">
    <location>
        <begin position="28"/>
        <end position="116"/>
    </location>
</feature>
<organism evidence="2 3">
    <name type="scientific">Chitinasiproducens palmae</name>
    <dbReference type="NCBI Taxonomy" id="1770053"/>
    <lineage>
        <taxon>Bacteria</taxon>
        <taxon>Pseudomonadati</taxon>
        <taxon>Pseudomonadota</taxon>
        <taxon>Betaproteobacteria</taxon>
        <taxon>Burkholderiales</taxon>
        <taxon>Burkholderiaceae</taxon>
        <taxon>Chitinasiproducens</taxon>
    </lineage>
</organism>
<dbReference type="OrthoDB" id="1524306at2"/>
<dbReference type="InterPro" id="IPR017737">
    <property type="entry name" value="TssE1-like"/>
</dbReference>
<dbReference type="InterPro" id="IPR053176">
    <property type="entry name" value="T6SS_TssE1-like"/>
</dbReference>
<dbReference type="InterPro" id="IPR007048">
    <property type="entry name" value="IraD/Gp25-like"/>
</dbReference>
<evidence type="ECO:0000259" key="1">
    <source>
        <dbReference type="Pfam" id="PF04965"/>
    </source>
</evidence>
<sequence>MREHRLLERISNWEQGTVRTNRTSAEVLVRSVMAHLSRLLNTRQGSVQLDAQFGVPDFTNLVGGLEGGSTSDMEEEIQRMVSRYEPRIRSPKVRLLRERSDVMSIRFSLEGTIAIDDRDMPLRLSTTVNSDGRVTVV</sequence>
<gene>
    <name evidence="2" type="ORF">SAMN05216551_102303</name>
</gene>
<name>A0A1H2PL26_9BURK</name>
<dbReference type="PANTHER" id="PTHR38595">
    <property type="entry name" value="CYTOPLASMIC PROTEIN-RELATED"/>
    <property type="match status" value="1"/>
</dbReference>
<dbReference type="AlphaFoldDB" id="A0A1H2PL26"/>
<dbReference type="Gene3D" id="3.10.450.40">
    <property type="match status" value="1"/>
</dbReference>
<dbReference type="Proteomes" id="UP000243719">
    <property type="component" value="Unassembled WGS sequence"/>
</dbReference>
<evidence type="ECO:0000313" key="3">
    <source>
        <dbReference type="Proteomes" id="UP000243719"/>
    </source>
</evidence>
<reference evidence="3" key="1">
    <citation type="submission" date="2016-09" db="EMBL/GenBank/DDBJ databases">
        <authorList>
            <person name="Varghese N."/>
            <person name="Submissions S."/>
        </authorList>
    </citation>
    <scope>NUCLEOTIDE SEQUENCE [LARGE SCALE GENOMIC DNA]</scope>
    <source>
        <strain evidence="3">JS23</strain>
    </source>
</reference>